<dbReference type="Gene3D" id="2.30.110.10">
    <property type="entry name" value="Electron Transport, Fmn-binding Protein, Chain A"/>
    <property type="match status" value="1"/>
</dbReference>
<protein>
    <submittedName>
        <fullName evidence="3">Pyridoxamine 5'-phosphate oxidase</fullName>
    </submittedName>
</protein>
<evidence type="ECO:0000256" key="1">
    <source>
        <dbReference type="ARBA" id="ARBA00023002"/>
    </source>
</evidence>
<dbReference type="Proteomes" id="UP000027345">
    <property type="component" value="Unassembled WGS sequence"/>
</dbReference>
<dbReference type="SUPFAM" id="SSF50475">
    <property type="entry name" value="FMN-binding split barrel"/>
    <property type="match status" value="1"/>
</dbReference>
<evidence type="ECO:0000313" key="4">
    <source>
        <dbReference type="Proteomes" id="UP000027345"/>
    </source>
</evidence>
<comment type="caution">
    <text evidence="3">The sequence shown here is derived from an EMBL/GenBank/DDBJ whole genome shotgun (WGS) entry which is preliminary data.</text>
</comment>
<evidence type="ECO:0000313" key="3">
    <source>
        <dbReference type="EMBL" id="KDN23959.1"/>
    </source>
</evidence>
<dbReference type="RefSeq" id="WP_043776026.1">
    <property type="nucleotide sequence ID" value="NZ_JMQI01000003.1"/>
</dbReference>
<dbReference type="AlphaFoldDB" id="A0A066UIF7"/>
<dbReference type="InterPro" id="IPR011576">
    <property type="entry name" value="Pyridox_Oxase_N"/>
</dbReference>
<dbReference type="PANTHER" id="PTHR35176">
    <property type="entry name" value="HEME OXYGENASE HI_0854-RELATED"/>
    <property type="match status" value="1"/>
</dbReference>
<dbReference type="InterPro" id="IPR052019">
    <property type="entry name" value="F420H2_bilvrd_red/Heme_oxyg"/>
</dbReference>
<proteinExistence type="predicted"/>
<dbReference type="InterPro" id="IPR012349">
    <property type="entry name" value="Split_barrel_FMN-bd"/>
</dbReference>
<organism evidence="3 4">
    <name type="scientific">Amycolatopsis rifamycinica</name>
    <dbReference type="NCBI Taxonomy" id="287986"/>
    <lineage>
        <taxon>Bacteria</taxon>
        <taxon>Bacillati</taxon>
        <taxon>Actinomycetota</taxon>
        <taxon>Actinomycetes</taxon>
        <taxon>Pseudonocardiales</taxon>
        <taxon>Pseudonocardiaceae</taxon>
        <taxon>Amycolatopsis</taxon>
    </lineage>
</organism>
<gene>
    <name evidence="3" type="ORF">DV20_02550</name>
</gene>
<dbReference type="GO" id="GO:0005829">
    <property type="term" value="C:cytosol"/>
    <property type="evidence" value="ECO:0007669"/>
    <property type="project" value="TreeGrafter"/>
</dbReference>
<dbReference type="GO" id="GO:0016627">
    <property type="term" value="F:oxidoreductase activity, acting on the CH-CH group of donors"/>
    <property type="evidence" value="ECO:0007669"/>
    <property type="project" value="TreeGrafter"/>
</dbReference>
<dbReference type="EMBL" id="JMQI01000003">
    <property type="protein sequence ID" value="KDN23959.1"/>
    <property type="molecule type" value="Genomic_DNA"/>
</dbReference>
<name>A0A066UIF7_9PSEU</name>
<dbReference type="STRING" id="287986.DV20_02550"/>
<feature type="domain" description="Pyridoxamine 5'-phosphate oxidase N-terminal" evidence="2">
    <location>
        <begin position="5"/>
        <end position="136"/>
    </location>
</feature>
<dbReference type="eggNOG" id="COG0748">
    <property type="taxonomic scope" value="Bacteria"/>
</dbReference>
<dbReference type="PANTHER" id="PTHR35176:SF6">
    <property type="entry name" value="HEME OXYGENASE HI_0854-RELATED"/>
    <property type="match status" value="1"/>
</dbReference>
<evidence type="ECO:0000259" key="2">
    <source>
        <dbReference type="Pfam" id="PF01243"/>
    </source>
</evidence>
<dbReference type="Pfam" id="PF01243">
    <property type="entry name" value="PNPOx_N"/>
    <property type="match status" value="1"/>
</dbReference>
<keyword evidence="4" id="KW-1185">Reference proteome</keyword>
<dbReference type="NCBIfam" id="TIGR03618">
    <property type="entry name" value="Rv1155_F420"/>
    <property type="match status" value="1"/>
</dbReference>
<sequence>MELPESCHRLFERPFNAVLTTLNPDGSPQTSLVWASREGDEIVMGMEGRRPKVRNIRRDPRVTVLIEDHDERDARGLPQYLLVRGTARVIGPDIADEFTALMDRQARRYLGTEKYELGNQGSPTAVIVRITADRVTGIGPWAP</sequence>
<keyword evidence="1" id="KW-0560">Oxidoreductase</keyword>
<dbReference type="InterPro" id="IPR019920">
    <property type="entry name" value="F420-binding_dom_put"/>
</dbReference>
<dbReference type="GO" id="GO:0070967">
    <property type="term" value="F:coenzyme F420 binding"/>
    <property type="evidence" value="ECO:0007669"/>
    <property type="project" value="TreeGrafter"/>
</dbReference>
<accession>A0A066UIF7</accession>
<dbReference type="OrthoDB" id="159383at2"/>
<reference evidence="3 4" key="1">
    <citation type="submission" date="2014-05" db="EMBL/GenBank/DDBJ databases">
        <title>Draft genome sequence of Amycolatopsis rifamycinica DSM 46095.</title>
        <authorList>
            <person name="Lal R."/>
            <person name="Saxena A."/>
            <person name="Kumari R."/>
            <person name="Mukherjee U."/>
            <person name="Singh P."/>
            <person name="Sangwan N."/>
            <person name="Mahato N.K."/>
        </authorList>
    </citation>
    <scope>NUCLEOTIDE SEQUENCE [LARGE SCALE GENOMIC DNA]</scope>
    <source>
        <strain evidence="3 4">DSM 46095</strain>
    </source>
</reference>